<dbReference type="GO" id="GO:0004674">
    <property type="term" value="F:protein serine/threonine kinase activity"/>
    <property type="evidence" value="ECO:0007669"/>
    <property type="project" value="UniProtKB-KW"/>
</dbReference>
<dbReference type="Proteomes" id="UP000041254">
    <property type="component" value="Unassembled WGS sequence"/>
</dbReference>
<dbReference type="InterPro" id="IPR050591">
    <property type="entry name" value="GSK-3"/>
</dbReference>
<feature type="domain" description="Protein kinase" evidence="10">
    <location>
        <begin position="25"/>
        <end position="362"/>
    </location>
</feature>
<keyword evidence="6 7" id="KW-0067">ATP-binding</keyword>
<keyword evidence="12" id="KW-1185">Reference proteome</keyword>
<feature type="binding site" evidence="7">
    <location>
        <position position="55"/>
    </location>
    <ligand>
        <name>ATP</name>
        <dbReference type="ChEBI" id="CHEBI:30616"/>
    </ligand>
</feature>
<dbReference type="GO" id="GO:0005634">
    <property type="term" value="C:nucleus"/>
    <property type="evidence" value="ECO:0007669"/>
    <property type="project" value="TreeGrafter"/>
</dbReference>
<protein>
    <recommendedName>
        <fullName evidence="10">Protein kinase domain-containing protein</fullName>
    </recommendedName>
</protein>
<keyword evidence="4 7" id="KW-0547">Nucleotide-binding</keyword>
<feature type="region of interest" description="Disordered" evidence="9">
    <location>
        <begin position="228"/>
        <end position="269"/>
    </location>
</feature>
<dbReference type="OMA" id="GFMVQNI"/>
<dbReference type="PANTHER" id="PTHR24057:SF0">
    <property type="entry name" value="PROTEIN KINASE SHAGGY-RELATED"/>
    <property type="match status" value="1"/>
</dbReference>
<dbReference type="PROSITE" id="PS50011">
    <property type="entry name" value="PROTEIN_KINASE_DOM"/>
    <property type="match status" value="1"/>
</dbReference>
<dbReference type="GO" id="GO:0007165">
    <property type="term" value="P:signal transduction"/>
    <property type="evidence" value="ECO:0007669"/>
    <property type="project" value="TreeGrafter"/>
</dbReference>
<keyword evidence="2 8" id="KW-0723">Serine/threonine-protein kinase</keyword>
<dbReference type="SMART" id="SM00220">
    <property type="entry name" value="S_TKc"/>
    <property type="match status" value="1"/>
</dbReference>
<dbReference type="GO" id="GO:0005524">
    <property type="term" value="F:ATP binding"/>
    <property type="evidence" value="ECO:0007669"/>
    <property type="project" value="UniProtKB-UniRule"/>
</dbReference>
<dbReference type="EMBL" id="CDMY01000542">
    <property type="protein sequence ID" value="CEM21677.1"/>
    <property type="molecule type" value="Genomic_DNA"/>
</dbReference>
<evidence type="ECO:0000256" key="2">
    <source>
        <dbReference type="ARBA" id="ARBA00022527"/>
    </source>
</evidence>
<evidence type="ECO:0000256" key="1">
    <source>
        <dbReference type="ARBA" id="ARBA00005527"/>
    </source>
</evidence>
<dbReference type="OrthoDB" id="272141at2759"/>
<dbReference type="Gene3D" id="1.10.510.10">
    <property type="entry name" value="Transferase(Phosphotransferase) domain 1"/>
    <property type="match status" value="1"/>
</dbReference>
<evidence type="ECO:0000313" key="11">
    <source>
        <dbReference type="EMBL" id="CEM21677.1"/>
    </source>
</evidence>
<accession>A0A0G4G0U2</accession>
<dbReference type="PhylomeDB" id="A0A0G4G0U2"/>
<dbReference type="GO" id="GO:0030154">
    <property type="term" value="P:cell differentiation"/>
    <property type="evidence" value="ECO:0007669"/>
    <property type="project" value="TreeGrafter"/>
</dbReference>
<organism evidence="11 12">
    <name type="scientific">Vitrella brassicaformis (strain CCMP3155)</name>
    <dbReference type="NCBI Taxonomy" id="1169540"/>
    <lineage>
        <taxon>Eukaryota</taxon>
        <taxon>Sar</taxon>
        <taxon>Alveolata</taxon>
        <taxon>Colpodellida</taxon>
        <taxon>Vitrellaceae</taxon>
        <taxon>Vitrella</taxon>
    </lineage>
</organism>
<dbReference type="VEuPathDB" id="CryptoDB:Vbra_16657"/>
<keyword evidence="3" id="KW-0808">Transferase</keyword>
<evidence type="ECO:0000256" key="6">
    <source>
        <dbReference type="ARBA" id="ARBA00022840"/>
    </source>
</evidence>
<evidence type="ECO:0000256" key="5">
    <source>
        <dbReference type="ARBA" id="ARBA00022777"/>
    </source>
</evidence>
<dbReference type="Gene3D" id="3.30.200.20">
    <property type="entry name" value="Phosphorylase Kinase, domain 1"/>
    <property type="match status" value="1"/>
</dbReference>
<dbReference type="InterPro" id="IPR000719">
    <property type="entry name" value="Prot_kinase_dom"/>
</dbReference>
<comment type="similarity">
    <text evidence="1">Belongs to the protein kinase superfamily. CMGC Ser/Thr protein kinase family. GSK-3 subfamily.</text>
</comment>
<evidence type="ECO:0000259" key="10">
    <source>
        <dbReference type="PROSITE" id="PS50011"/>
    </source>
</evidence>
<evidence type="ECO:0000256" key="9">
    <source>
        <dbReference type="SAM" id="MobiDB-lite"/>
    </source>
</evidence>
<dbReference type="InParanoid" id="A0A0G4G0U2"/>
<dbReference type="SUPFAM" id="SSF56112">
    <property type="entry name" value="Protein kinase-like (PK-like)"/>
    <property type="match status" value="1"/>
</dbReference>
<evidence type="ECO:0000256" key="8">
    <source>
        <dbReference type="RuleBase" id="RU000304"/>
    </source>
</evidence>
<reference evidence="11 12" key="1">
    <citation type="submission" date="2014-11" db="EMBL/GenBank/DDBJ databases">
        <authorList>
            <person name="Zhu J."/>
            <person name="Qi W."/>
            <person name="Song R."/>
        </authorList>
    </citation>
    <scope>NUCLEOTIDE SEQUENCE [LARGE SCALE GENOMIC DNA]</scope>
</reference>
<dbReference type="InterPro" id="IPR011009">
    <property type="entry name" value="Kinase-like_dom_sf"/>
</dbReference>
<dbReference type="InterPro" id="IPR017441">
    <property type="entry name" value="Protein_kinase_ATP_BS"/>
</dbReference>
<proteinExistence type="inferred from homology"/>
<feature type="compositionally biased region" description="Basic and acidic residues" evidence="9">
    <location>
        <begin position="236"/>
        <end position="254"/>
    </location>
</feature>
<evidence type="ECO:0000256" key="3">
    <source>
        <dbReference type="ARBA" id="ARBA00022679"/>
    </source>
</evidence>
<gene>
    <name evidence="11" type="ORF">Vbra_16657</name>
</gene>
<evidence type="ECO:0000313" key="12">
    <source>
        <dbReference type="Proteomes" id="UP000041254"/>
    </source>
</evidence>
<sequence>MQPSRPSNAGRGRGDAEASARPPRYILKQLLGSGTFGKCYVATDTSTNELVAIKKRPKWGGGVSREQVMLELVKGLPHCVQMKGVVYTHSPRQILTQHIVMQYVPPTLGQLIRRHRAERRPLPADLTRSIARQLVAALHALHQQNIAHRDMKPENILFDPKTRDIFICDLGCAKSLSDSPHHMPYICSRPYRAPELLFGSMSYNESVDVWSTGCILAEMLLLSPLFVGRKPPQPQHDNKDNKDNQDTKERDDGRHKLKRNRMEGPQAGDDEPYQILRICQVLGTPTRAETEELTASAGELIKSLELPAVFASERLAATDLRRVLAPLVPPGEEGLLDLIHRCVKWSPSARLTAAEMTQHSYVNGG</sequence>
<dbReference type="GO" id="GO:0005737">
    <property type="term" value="C:cytoplasm"/>
    <property type="evidence" value="ECO:0007669"/>
    <property type="project" value="TreeGrafter"/>
</dbReference>
<dbReference type="AlphaFoldDB" id="A0A0G4G0U2"/>
<keyword evidence="5" id="KW-0418">Kinase</keyword>
<evidence type="ECO:0000256" key="4">
    <source>
        <dbReference type="ARBA" id="ARBA00022741"/>
    </source>
</evidence>
<dbReference type="PROSITE" id="PS00108">
    <property type="entry name" value="PROTEIN_KINASE_ST"/>
    <property type="match status" value="1"/>
</dbReference>
<dbReference type="PROSITE" id="PS00107">
    <property type="entry name" value="PROTEIN_KINASE_ATP"/>
    <property type="match status" value="1"/>
</dbReference>
<dbReference type="PANTHER" id="PTHR24057">
    <property type="entry name" value="GLYCOGEN SYNTHASE KINASE-3 ALPHA"/>
    <property type="match status" value="1"/>
</dbReference>
<name>A0A0G4G0U2_VITBC</name>
<dbReference type="Pfam" id="PF00069">
    <property type="entry name" value="Pkinase"/>
    <property type="match status" value="1"/>
</dbReference>
<dbReference type="InterPro" id="IPR008271">
    <property type="entry name" value="Ser/Thr_kinase_AS"/>
</dbReference>
<dbReference type="STRING" id="1169540.A0A0G4G0U2"/>
<evidence type="ECO:0000256" key="7">
    <source>
        <dbReference type="PROSITE-ProRule" id="PRU10141"/>
    </source>
</evidence>